<accession>A0A397JAT9</accession>
<evidence type="ECO:0000313" key="1">
    <source>
        <dbReference type="EMBL" id="RHZ84627.1"/>
    </source>
</evidence>
<organism evidence="1 2">
    <name type="scientific">Diversispora epigaea</name>
    <dbReference type="NCBI Taxonomy" id="1348612"/>
    <lineage>
        <taxon>Eukaryota</taxon>
        <taxon>Fungi</taxon>
        <taxon>Fungi incertae sedis</taxon>
        <taxon>Mucoromycota</taxon>
        <taxon>Glomeromycotina</taxon>
        <taxon>Glomeromycetes</taxon>
        <taxon>Diversisporales</taxon>
        <taxon>Diversisporaceae</taxon>
        <taxon>Diversispora</taxon>
    </lineage>
</organism>
<comment type="caution">
    <text evidence="1">The sequence shown here is derived from an EMBL/GenBank/DDBJ whole genome shotgun (WGS) entry which is preliminary data.</text>
</comment>
<sequence>MARVFDNTDAFRSTKKSGLKSIKSKLGLLNTALNETYGLKFKAIDKSLRYYHLVGAFDNEDAPKLPVYQTSEGPFYENGEDARYGYSKLSHDELETSPNTISQETQDLFDIC</sequence>
<dbReference type="OrthoDB" id="2373574at2759"/>
<dbReference type="AlphaFoldDB" id="A0A397JAT9"/>
<dbReference type="STRING" id="1348612.A0A397JAT9"/>
<evidence type="ECO:0000313" key="2">
    <source>
        <dbReference type="Proteomes" id="UP000266861"/>
    </source>
</evidence>
<dbReference type="EMBL" id="PQFF01000074">
    <property type="protein sequence ID" value="RHZ84627.1"/>
    <property type="molecule type" value="Genomic_DNA"/>
</dbReference>
<dbReference type="Proteomes" id="UP000266861">
    <property type="component" value="Unassembled WGS sequence"/>
</dbReference>
<name>A0A397JAT9_9GLOM</name>
<reference evidence="1 2" key="1">
    <citation type="submission" date="2018-08" db="EMBL/GenBank/DDBJ databases">
        <title>Genome and evolution of the arbuscular mycorrhizal fungus Diversispora epigaea (formerly Glomus versiforme) and its bacterial endosymbionts.</title>
        <authorList>
            <person name="Sun X."/>
            <person name="Fei Z."/>
            <person name="Harrison M."/>
        </authorList>
    </citation>
    <scope>NUCLEOTIDE SEQUENCE [LARGE SCALE GENOMIC DNA]</scope>
    <source>
        <strain evidence="1 2">IT104</strain>
    </source>
</reference>
<gene>
    <name evidence="1" type="ORF">Glove_78g89</name>
</gene>
<protein>
    <submittedName>
        <fullName evidence="1">Uncharacterized protein</fullName>
    </submittedName>
</protein>
<keyword evidence="2" id="KW-1185">Reference proteome</keyword>
<proteinExistence type="predicted"/>